<reference evidence="2" key="2">
    <citation type="submission" date="2021-04" db="EMBL/GenBank/DDBJ databases">
        <authorList>
            <person name="Gilroy R."/>
        </authorList>
    </citation>
    <scope>NUCLEOTIDE SEQUENCE</scope>
    <source>
        <strain evidence="2">Gambia2-208</strain>
    </source>
</reference>
<comment type="caution">
    <text evidence="2">The sequence shown here is derived from an EMBL/GenBank/DDBJ whole genome shotgun (WGS) entry which is preliminary data.</text>
</comment>
<dbReference type="PANTHER" id="PTHR32114">
    <property type="entry name" value="ABC TRANSPORTER ABCH.3"/>
    <property type="match status" value="1"/>
</dbReference>
<keyword evidence="1" id="KW-0175">Coiled coil</keyword>
<protein>
    <recommendedName>
        <fullName evidence="4">Rad50/SbcC-type AAA domain-containing protein</fullName>
    </recommendedName>
</protein>
<dbReference type="EMBL" id="DXCV01000039">
    <property type="protein sequence ID" value="HIY88152.1"/>
    <property type="molecule type" value="Genomic_DNA"/>
</dbReference>
<evidence type="ECO:0000313" key="2">
    <source>
        <dbReference type="EMBL" id="HIY88152.1"/>
    </source>
</evidence>
<feature type="coiled-coil region" evidence="1">
    <location>
        <begin position="496"/>
        <end position="543"/>
    </location>
</feature>
<dbReference type="PANTHER" id="PTHR32114:SF2">
    <property type="entry name" value="ABC TRANSPORTER ABCH.3"/>
    <property type="match status" value="1"/>
</dbReference>
<name>A0A9D1ZI12_9BACE</name>
<dbReference type="Gene3D" id="1.10.287.510">
    <property type="entry name" value="Helix hairpin bin"/>
    <property type="match status" value="1"/>
</dbReference>
<dbReference type="Gene3D" id="3.40.50.300">
    <property type="entry name" value="P-loop containing nucleotide triphosphate hydrolases"/>
    <property type="match status" value="1"/>
</dbReference>
<dbReference type="SUPFAM" id="SSF75712">
    <property type="entry name" value="Rad50 coiled-coil Zn hook"/>
    <property type="match status" value="1"/>
</dbReference>
<accession>A0A9D1ZI12</accession>
<evidence type="ECO:0000256" key="1">
    <source>
        <dbReference type="SAM" id="Coils"/>
    </source>
</evidence>
<evidence type="ECO:0008006" key="4">
    <source>
        <dbReference type="Google" id="ProtNLM"/>
    </source>
</evidence>
<dbReference type="Proteomes" id="UP000886851">
    <property type="component" value="Unassembled WGS sequence"/>
</dbReference>
<gene>
    <name evidence="2" type="ORF">H9824_05550</name>
</gene>
<proteinExistence type="predicted"/>
<feature type="coiled-coil region" evidence="1">
    <location>
        <begin position="208"/>
        <end position="262"/>
    </location>
</feature>
<dbReference type="SUPFAM" id="SSF52540">
    <property type="entry name" value="P-loop containing nucleoside triphosphate hydrolases"/>
    <property type="match status" value="1"/>
</dbReference>
<evidence type="ECO:0000313" key="3">
    <source>
        <dbReference type="Proteomes" id="UP000886851"/>
    </source>
</evidence>
<reference evidence="2" key="1">
    <citation type="journal article" date="2021" name="PeerJ">
        <title>Extensive microbial diversity within the chicken gut microbiome revealed by metagenomics and culture.</title>
        <authorList>
            <person name="Gilroy R."/>
            <person name="Ravi A."/>
            <person name="Getino M."/>
            <person name="Pursley I."/>
            <person name="Horton D.L."/>
            <person name="Alikhan N.F."/>
            <person name="Baker D."/>
            <person name="Gharbi K."/>
            <person name="Hall N."/>
            <person name="Watson M."/>
            <person name="Adriaenssens E.M."/>
            <person name="Foster-Nyarko E."/>
            <person name="Jarju S."/>
            <person name="Secka A."/>
            <person name="Antonio M."/>
            <person name="Oren A."/>
            <person name="Chaudhuri R.R."/>
            <person name="La Ragione R."/>
            <person name="Hildebrand F."/>
            <person name="Pallen M.J."/>
        </authorList>
    </citation>
    <scope>NUCLEOTIDE SEQUENCE</scope>
    <source>
        <strain evidence="2">Gambia2-208</strain>
    </source>
</reference>
<feature type="coiled-coil region" evidence="1">
    <location>
        <begin position="424"/>
        <end position="451"/>
    </location>
</feature>
<organism evidence="2 3">
    <name type="scientific">Candidatus Bacteroides pullicola</name>
    <dbReference type="NCBI Taxonomy" id="2838475"/>
    <lineage>
        <taxon>Bacteria</taxon>
        <taxon>Pseudomonadati</taxon>
        <taxon>Bacteroidota</taxon>
        <taxon>Bacteroidia</taxon>
        <taxon>Bacteroidales</taxon>
        <taxon>Bacteroidaceae</taxon>
        <taxon>Bacteroides</taxon>
    </lineage>
</organism>
<dbReference type="AlphaFoldDB" id="A0A9D1ZI12"/>
<sequence length="664" mass="75187">MKTIRLKTLSMLNFKGIRRQEITFNTEGITTISGRNATGKSTVRDAFLWLMFDKNAAGEKDFGIKTNDTNGNPIPQLPHEVSATLLVDGQELRLRKCLTEKWVKKAGATEKTFSGNTTEYYINDVPKKAGEYNQYIANLCDETVFRTITNPAYLPSMNRDQLRPLLFQMAGEVTDADIAGNDRDLQGLLDLVTGKSIAELLEQTKAEKARIKNELDGLPARIDELQRTMPEPEDWDALASRKTRCEEQVEGIDRQLEDAAKAVEAANASRLKLVQAIADKKMERAKLESDIRAKAMTDYNIQSRKQQELKSRRDNLGYAIANHRNTLANIEADICLLQAETDRENDRLEELRKQWHDTNAETFTPNEHDLVCPTCGRPLDDEDAIAKLDEIKSRFNASKAARLSDNQKQGMAIKAKIQQTLDGITARNAEADRIKEEIARLAAEQQAIESDPLYAAAIDKPDTDRAVLESVEMDALNDEIRRMETSLPEAVRPADHTELKESRQRIVQQLQELRAALYKKQHIDHINARIDELTERQRELAQHLADRERVESWIDKFNKRKVELVEDKINALFALVKWKMYRPLINGGEEPVCIPMINGVDYRDANAAARMNAGLDIINAFCQHHGVYAPIFVDNAEGVNQLLPTASQMIRLVVTNEPQLTITY</sequence>
<dbReference type="InterPro" id="IPR027417">
    <property type="entry name" value="P-loop_NTPase"/>
</dbReference>